<dbReference type="AlphaFoldDB" id="A0A316VHD8"/>
<dbReference type="GeneID" id="37019517"/>
<keyword evidence="2" id="KW-0732">Signal</keyword>
<sequence length="135" mass="15458">MVIPKYFLLAIFLLLICKVSSSELEEPLLGPRVSSSSSNSRSSSPKFKRLASPKKTMEEIHIANAIKHEKEAEHHKSERLKWRQNTQESNSSIYRVYSEAKAMIHADEKFQSLKKAKKEREKAVKAKQQEGTSRS</sequence>
<evidence type="ECO:0000313" key="4">
    <source>
        <dbReference type="Proteomes" id="UP000245771"/>
    </source>
</evidence>
<organism evidence="3 4">
    <name type="scientific">Meira miltonrushii</name>
    <dbReference type="NCBI Taxonomy" id="1280837"/>
    <lineage>
        <taxon>Eukaryota</taxon>
        <taxon>Fungi</taxon>
        <taxon>Dikarya</taxon>
        <taxon>Basidiomycota</taxon>
        <taxon>Ustilaginomycotina</taxon>
        <taxon>Exobasidiomycetes</taxon>
        <taxon>Exobasidiales</taxon>
        <taxon>Brachybasidiaceae</taxon>
        <taxon>Meira</taxon>
    </lineage>
</organism>
<feature type="region of interest" description="Disordered" evidence="1">
    <location>
        <begin position="28"/>
        <end position="56"/>
    </location>
</feature>
<feature type="region of interest" description="Disordered" evidence="1">
    <location>
        <begin position="68"/>
        <end position="90"/>
    </location>
</feature>
<proteinExistence type="predicted"/>
<feature type="compositionally biased region" description="Basic and acidic residues" evidence="1">
    <location>
        <begin position="68"/>
        <end position="81"/>
    </location>
</feature>
<evidence type="ECO:0000256" key="2">
    <source>
        <dbReference type="SAM" id="SignalP"/>
    </source>
</evidence>
<reference evidence="3 4" key="1">
    <citation type="journal article" date="2018" name="Mol. Biol. Evol.">
        <title>Broad Genomic Sampling Reveals a Smut Pathogenic Ancestry of the Fungal Clade Ustilaginomycotina.</title>
        <authorList>
            <person name="Kijpornyongpan T."/>
            <person name="Mondo S.J."/>
            <person name="Barry K."/>
            <person name="Sandor L."/>
            <person name="Lee J."/>
            <person name="Lipzen A."/>
            <person name="Pangilinan J."/>
            <person name="LaButti K."/>
            <person name="Hainaut M."/>
            <person name="Henrissat B."/>
            <person name="Grigoriev I.V."/>
            <person name="Spatafora J.W."/>
            <person name="Aime M.C."/>
        </authorList>
    </citation>
    <scope>NUCLEOTIDE SEQUENCE [LARGE SCALE GENOMIC DNA]</scope>
    <source>
        <strain evidence="3 4">MCA 3882</strain>
    </source>
</reference>
<feature type="region of interest" description="Disordered" evidence="1">
    <location>
        <begin position="113"/>
        <end position="135"/>
    </location>
</feature>
<evidence type="ECO:0000256" key="1">
    <source>
        <dbReference type="SAM" id="MobiDB-lite"/>
    </source>
</evidence>
<dbReference type="RefSeq" id="XP_025356055.1">
    <property type="nucleotide sequence ID" value="XM_025497736.1"/>
</dbReference>
<feature type="compositionally biased region" description="Basic and acidic residues" evidence="1">
    <location>
        <begin position="118"/>
        <end position="128"/>
    </location>
</feature>
<accession>A0A316VHD8</accession>
<dbReference type="Proteomes" id="UP000245771">
    <property type="component" value="Unassembled WGS sequence"/>
</dbReference>
<dbReference type="InParanoid" id="A0A316VHD8"/>
<feature type="signal peptide" evidence="2">
    <location>
        <begin position="1"/>
        <end position="21"/>
    </location>
</feature>
<keyword evidence="4" id="KW-1185">Reference proteome</keyword>
<name>A0A316VHD8_9BASI</name>
<gene>
    <name evidence="3" type="ORF">FA14DRAFT_155163</name>
</gene>
<evidence type="ECO:0000313" key="3">
    <source>
        <dbReference type="EMBL" id="PWN35753.1"/>
    </source>
</evidence>
<dbReference type="EMBL" id="KZ819603">
    <property type="protein sequence ID" value="PWN35753.1"/>
    <property type="molecule type" value="Genomic_DNA"/>
</dbReference>
<protein>
    <submittedName>
        <fullName evidence="3">Uncharacterized protein</fullName>
    </submittedName>
</protein>
<feature type="chain" id="PRO_5016433680" evidence="2">
    <location>
        <begin position="22"/>
        <end position="135"/>
    </location>
</feature>
<feature type="compositionally biased region" description="Low complexity" evidence="1">
    <location>
        <begin position="34"/>
        <end position="44"/>
    </location>
</feature>